<dbReference type="GO" id="GO:0010181">
    <property type="term" value="F:FMN binding"/>
    <property type="evidence" value="ECO:0007669"/>
    <property type="project" value="UniProtKB-UniRule"/>
</dbReference>
<accession>A0AAU6V2B4</accession>
<dbReference type="GO" id="GO:0016655">
    <property type="term" value="F:oxidoreductase activity, acting on NAD(P)H, quinone or similar compound as acceptor"/>
    <property type="evidence" value="ECO:0007669"/>
    <property type="project" value="InterPro"/>
</dbReference>
<feature type="domain" description="Flavodoxin-like fold" evidence="7">
    <location>
        <begin position="1"/>
        <end position="189"/>
    </location>
</feature>
<keyword evidence="2 6" id="KW-0288">FMN</keyword>
<evidence type="ECO:0000313" key="8">
    <source>
        <dbReference type="EMBL" id="XAG80425.1"/>
    </source>
</evidence>
<keyword evidence="1 6" id="KW-0285">Flavoprotein</keyword>
<comment type="function">
    <text evidence="6">Quinone reductase that provides resistance to thiol-specific stress caused by electrophilic quinones.</text>
</comment>
<dbReference type="AlphaFoldDB" id="A0AAU6V2B4"/>
<dbReference type="EC" id="1.7.1.17" evidence="6"/>
<dbReference type="GO" id="GO:0016652">
    <property type="term" value="F:oxidoreductase activity, acting on NAD(P)H as acceptor"/>
    <property type="evidence" value="ECO:0007669"/>
    <property type="project" value="UniProtKB-UniRule"/>
</dbReference>
<comment type="similarity">
    <text evidence="6">Belongs to the azoreductase type 1 family.</text>
</comment>
<dbReference type="InterPro" id="IPR023048">
    <property type="entry name" value="NADH:quinone_OxRdtase_FMN_depd"/>
</dbReference>
<dbReference type="InterPro" id="IPR003680">
    <property type="entry name" value="Flavodoxin_fold"/>
</dbReference>
<organism evidence="8">
    <name type="scientific">bacterium 19NY03SH02</name>
    <dbReference type="NCBI Taxonomy" id="2920631"/>
    <lineage>
        <taxon>Bacteria</taxon>
    </lineage>
</organism>
<gene>
    <name evidence="6" type="primary">azoR</name>
    <name evidence="8" type="ORF">MRN14_18600</name>
</gene>
<dbReference type="PANTHER" id="PTHR43741">
    <property type="entry name" value="FMN-DEPENDENT NADH-AZOREDUCTASE 1"/>
    <property type="match status" value="1"/>
</dbReference>
<dbReference type="InterPro" id="IPR029039">
    <property type="entry name" value="Flavoprotein-like_sf"/>
</dbReference>
<keyword evidence="4 6" id="KW-0520">NAD</keyword>
<evidence type="ECO:0000259" key="7">
    <source>
        <dbReference type="Pfam" id="PF02525"/>
    </source>
</evidence>
<feature type="binding site" evidence="6">
    <location>
        <position position="9"/>
    </location>
    <ligand>
        <name>FMN</name>
        <dbReference type="ChEBI" id="CHEBI:58210"/>
    </ligand>
</feature>
<feature type="binding site" evidence="6">
    <location>
        <begin position="134"/>
        <end position="137"/>
    </location>
    <ligand>
        <name>FMN</name>
        <dbReference type="ChEBI" id="CHEBI:58210"/>
    </ligand>
</feature>
<comment type="cofactor">
    <cofactor evidence="6">
        <name>FMN</name>
        <dbReference type="ChEBI" id="CHEBI:58210"/>
    </cofactor>
    <text evidence="6">Binds 1 FMN per subunit.</text>
</comment>
<sequence length="205" mass="22735">MRILLINASPRQRLASSYLIAEQLINEVFCASSIIDELDVTSLPPIDIDYAMALCSQGLVTDESKGSLALSNSLISSLTLADIVIVTSPIHNFSLPSGLKCWIDHVVRVGRTFEVSKERKIGTLKSKPVYIIASAGGYFKGDQAYQPDFFTPYLREIFSVIGLNDVYVFILEGSARKADALAKKMDYITEEIRSHLKKHYSSILL</sequence>
<evidence type="ECO:0000256" key="1">
    <source>
        <dbReference type="ARBA" id="ARBA00022630"/>
    </source>
</evidence>
<dbReference type="SUPFAM" id="SSF52218">
    <property type="entry name" value="Flavoproteins"/>
    <property type="match status" value="1"/>
</dbReference>
<name>A0AAU6V2B4_UNCXX</name>
<comment type="function">
    <text evidence="6">Also exhibits azoreductase activity. Catalyzes the reductive cleavage of the azo bond in aromatic azo compounds to the corresponding amines.</text>
</comment>
<comment type="caution">
    <text evidence="6">Lacks conserved residue(s) required for the propagation of feature annotation.</text>
</comment>
<dbReference type="GO" id="GO:0009055">
    <property type="term" value="F:electron transfer activity"/>
    <property type="evidence" value="ECO:0007669"/>
    <property type="project" value="UniProtKB-UniRule"/>
</dbReference>
<evidence type="ECO:0000256" key="2">
    <source>
        <dbReference type="ARBA" id="ARBA00022643"/>
    </source>
</evidence>
<dbReference type="InterPro" id="IPR050104">
    <property type="entry name" value="FMN-dep_NADH:Q_OxRdtase_AzoR1"/>
</dbReference>
<dbReference type="Pfam" id="PF02525">
    <property type="entry name" value="Flavodoxin_2"/>
    <property type="match status" value="1"/>
</dbReference>
<comment type="catalytic activity">
    <reaction evidence="6">
        <text>2 a quinone + NADH + H(+) = 2 a 1,4-benzosemiquinone + NAD(+)</text>
        <dbReference type="Rhea" id="RHEA:65952"/>
        <dbReference type="ChEBI" id="CHEBI:15378"/>
        <dbReference type="ChEBI" id="CHEBI:57540"/>
        <dbReference type="ChEBI" id="CHEBI:57945"/>
        <dbReference type="ChEBI" id="CHEBI:132124"/>
        <dbReference type="ChEBI" id="CHEBI:134225"/>
    </reaction>
</comment>
<proteinExistence type="inferred from homology"/>
<dbReference type="EC" id="1.6.5.-" evidence="6"/>
<comment type="subunit">
    <text evidence="6">Homodimer.</text>
</comment>
<dbReference type="HAMAP" id="MF_01216">
    <property type="entry name" value="Azoreductase_type1"/>
    <property type="match status" value="1"/>
</dbReference>
<evidence type="ECO:0000256" key="6">
    <source>
        <dbReference type="HAMAP-Rule" id="MF_01216"/>
    </source>
</evidence>
<keyword evidence="3 6" id="KW-0560">Oxidoreductase</keyword>
<evidence type="ECO:0000256" key="3">
    <source>
        <dbReference type="ARBA" id="ARBA00023002"/>
    </source>
</evidence>
<comment type="catalytic activity">
    <reaction evidence="5">
        <text>N,N-dimethyl-1,4-phenylenediamine + anthranilate + 2 NAD(+) = 2-(4-dimethylaminophenyl)diazenylbenzoate + 2 NADH + 2 H(+)</text>
        <dbReference type="Rhea" id="RHEA:55872"/>
        <dbReference type="ChEBI" id="CHEBI:15378"/>
        <dbReference type="ChEBI" id="CHEBI:15783"/>
        <dbReference type="ChEBI" id="CHEBI:16567"/>
        <dbReference type="ChEBI" id="CHEBI:57540"/>
        <dbReference type="ChEBI" id="CHEBI:57945"/>
        <dbReference type="ChEBI" id="CHEBI:71579"/>
        <dbReference type="EC" id="1.7.1.17"/>
    </reaction>
    <physiologicalReaction direction="right-to-left" evidence="5">
        <dbReference type="Rhea" id="RHEA:55874"/>
    </physiologicalReaction>
</comment>
<evidence type="ECO:0000256" key="5">
    <source>
        <dbReference type="ARBA" id="ARBA00048542"/>
    </source>
</evidence>
<dbReference type="EMBL" id="CP095354">
    <property type="protein sequence ID" value="XAG80425.1"/>
    <property type="molecule type" value="Genomic_DNA"/>
</dbReference>
<evidence type="ECO:0000256" key="4">
    <source>
        <dbReference type="ARBA" id="ARBA00023027"/>
    </source>
</evidence>
<dbReference type="PANTHER" id="PTHR43741:SF4">
    <property type="entry name" value="FMN-DEPENDENT NADH:QUINONE OXIDOREDUCTASE"/>
    <property type="match status" value="1"/>
</dbReference>
<dbReference type="Gene3D" id="3.40.50.360">
    <property type="match status" value="1"/>
</dbReference>
<reference evidence="8" key="1">
    <citation type="submission" date="2022-03" db="EMBL/GenBank/DDBJ databases">
        <title>Sea Food Isolates.</title>
        <authorList>
            <person name="Li c."/>
        </authorList>
    </citation>
    <scope>NUCLEOTIDE SEQUENCE</scope>
    <source>
        <strain evidence="8">19NY03SH02</strain>
    </source>
</reference>
<protein>
    <recommendedName>
        <fullName evidence="6">FMN dependent NADH:quinone oxidoreductase</fullName>
        <ecNumber evidence="6">1.6.5.-</ecNumber>
    </recommendedName>
    <alternativeName>
        <fullName evidence="6">Azo-dye reductase</fullName>
    </alternativeName>
    <alternativeName>
        <fullName evidence="6">FMN-dependent NADH-azo compound oxidoreductase</fullName>
    </alternativeName>
    <alternativeName>
        <fullName evidence="6">FMN-dependent NADH-azoreductase</fullName>
        <ecNumber evidence="6">1.7.1.17</ecNumber>
    </alternativeName>
</protein>